<feature type="compositionally biased region" description="Basic residues" evidence="1">
    <location>
        <begin position="94"/>
        <end position="104"/>
    </location>
</feature>
<evidence type="ECO:0000313" key="3">
    <source>
        <dbReference type="Proteomes" id="UP000289738"/>
    </source>
</evidence>
<accession>A0A444Z7K9</accession>
<reference evidence="2 3" key="1">
    <citation type="submission" date="2019-01" db="EMBL/GenBank/DDBJ databases">
        <title>Sequencing of cultivated peanut Arachis hypogaea provides insights into genome evolution and oil improvement.</title>
        <authorList>
            <person name="Chen X."/>
        </authorList>
    </citation>
    <scope>NUCLEOTIDE SEQUENCE [LARGE SCALE GENOMIC DNA]</scope>
    <source>
        <strain evidence="3">cv. Fuhuasheng</strain>
        <tissue evidence="2">Leaves</tissue>
    </source>
</reference>
<keyword evidence="3" id="KW-1185">Reference proteome</keyword>
<dbReference type="EMBL" id="SDMP01000015">
    <property type="protein sequence ID" value="RYR10162.1"/>
    <property type="molecule type" value="Genomic_DNA"/>
</dbReference>
<gene>
    <name evidence="2" type="ORF">Ahy_B05g078639</name>
</gene>
<evidence type="ECO:0000256" key="1">
    <source>
        <dbReference type="SAM" id="MobiDB-lite"/>
    </source>
</evidence>
<dbReference type="Proteomes" id="UP000289738">
    <property type="component" value="Chromosome B05"/>
</dbReference>
<feature type="region of interest" description="Disordered" evidence="1">
    <location>
        <begin position="1"/>
        <end position="24"/>
    </location>
</feature>
<comment type="caution">
    <text evidence="2">The sequence shown here is derived from an EMBL/GenBank/DDBJ whole genome shotgun (WGS) entry which is preliminary data.</text>
</comment>
<dbReference type="STRING" id="3818.A0A444Z7K9"/>
<protein>
    <recommendedName>
        <fullName evidence="4">Rab3 GTPase-activating protein catalytic subunit</fullName>
    </recommendedName>
</protein>
<dbReference type="InterPro" id="IPR045700">
    <property type="entry name" value="Rab3GAP1"/>
</dbReference>
<dbReference type="PANTHER" id="PTHR21422">
    <property type="entry name" value="RAB3 GTPASE-ACTIVATING PROTEIN CATALYTIC SUBUNIT"/>
    <property type="match status" value="1"/>
</dbReference>
<proteinExistence type="predicted"/>
<evidence type="ECO:0008006" key="4">
    <source>
        <dbReference type="Google" id="ProtNLM"/>
    </source>
</evidence>
<feature type="compositionally biased region" description="Basic residues" evidence="1">
    <location>
        <begin position="119"/>
        <end position="133"/>
    </location>
</feature>
<dbReference type="AlphaFoldDB" id="A0A444Z7K9"/>
<dbReference type="GO" id="GO:0005096">
    <property type="term" value="F:GTPase activator activity"/>
    <property type="evidence" value="ECO:0007669"/>
    <property type="project" value="InterPro"/>
</dbReference>
<name>A0A444Z7K9_ARAHY</name>
<feature type="compositionally biased region" description="Basic and acidic residues" evidence="1">
    <location>
        <begin position="134"/>
        <end position="147"/>
    </location>
</feature>
<evidence type="ECO:0000313" key="2">
    <source>
        <dbReference type="EMBL" id="RYR10162.1"/>
    </source>
</evidence>
<sequence>MIEKQHLENYQEKSGDSGMGREGEGFVFRSKEDRSAIIFSLLRATHHPQIREWDRHHQSPLTASPLTISTNHSYSSLTTHHAVTHALSSSLNSHTRKRRNQKRGAQKEEEKKRGEGKEGKKRRRRLGLHRCRAPVKESSRKRENAMEERRRGFSVAAETPPPLLGLVAFAVLPPSGCCSAAKELEGSTPCHQFESVYDLDSDDELQWLNEMEMATSRTRSLIWKLHKLGREQLTGLIMLLELSISSRYNDLMLRIFSKHPDLFPEEFEHFDDFTIASSWERFISKIEAICRLWMADGPKNLFCLFLIAPQSASGVVLDAPEASRLLSVVAIAMSNSLRDYGGFLSSLIAQDLFTCPS</sequence>
<feature type="region of interest" description="Disordered" evidence="1">
    <location>
        <begin position="86"/>
        <end position="147"/>
    </location>
</feature>
<dbReference type="PANTHER" id="PTHR21422:SF9">
    <property type="entry name" value="RAB3 GTPASE-ACTIVATING PROTEIN CATALYTIC SUBUNIT"/>
    <property type="match status" value="1"/>
</dbReference>
<organism evidence="2 3">
    <name type="scientific">Arachis hypogaea</name>
    <name type="common">Peanut</name>
    <dbReference type="NCBI Taxonomy" id="3818"/>
    <lineage>
        <taxon>Eukaryota</taxon>
        <taxon>Viridiplantae</taxon>
        <taxon>Streptophyta</taxon>
        <taxon>Embryophyta</taxon>
        <taxon>Tracheophyta</taxon>
        <taxon>Spermatophyta</taxon>
        <taxon>Magnoliopsida</taxon>
        <taxon>eudicotyledons</taxon>
        <taxon>Gunneridae</taxon>
        <taxon>Pentapetalae</taxon>
        <taxon>rosids</taxon>
        <taxon>fabids</taxon>
        <taxon>Fabales</taxon>
        <taxon>Fabaceae</taxon>
        <taxon>Papilionoideae</taxon>
        <taxon>50 kb inversion clade</taxon>
        <taxon>dalbergioids sensu lato</taxon>
        <taxon>Dalbergieae</taxon>
        <taxon>Pterocarpus clade</taxon>
        <taxon>Arachis</taxon>
    </lineage>
</organism>
<feature type="compositionally biased region" description="Basic and acidic residues" evidence="1">
    <location>
        <begin position="105"/>
        <end position="118"/>
    </location>
</feature>